<dbReference type="CDD" id="cd22356">
    <property type="entry name" value="Sau3AI_N-like"/>
    <property type="match status" value="1"/>
</dbReference>
<accession>A0A9D1SJ94</accession>
<evidence type="ECO:0000256" key="2">
    <source>
        <dbReference type="ARBA" id="ARBA00022759"/>
    </source>
</evidence>
<dbReference type="SMART" id="SM00927">
    <property type="entry name" value="MutH"/>
    <property type="match status" value="1"/>
</dbReference>
<dbReference type="GO" id="GO:0016787">
    <property type="term" value="F:hydrolase activity"/>
    <property type="evidence" value="ECO:0007669"/>
    <property type="project" value="UniProtKB-KW"/>
</dbReference>
<dbReference type="InterPro" id="IPR011337">
    <property type="entry name" value="DNA_rep_MutH/RE_typeII_Sau3AI"/>
</dbReference>
<evidence type="ECO:0000256" key="3">
    <source>
        <dbReference type="ARBA" id="ARBA00022801"/>
    </source>
</evidence>
<dbReference type="Gene3D" id="3.40.600.10">
    <property type="entry name" value="DNA mismatch repair MutH/Restriction endonuclease, type II"/>
    <property type="match status" value="2"/>
</dbReference>
<dbReference type="GO" id="GO:0003677">
    <property type="term" value="F:DNA binding"/>
    <property type="evidence" value="ECO:0007669"/>
    <property type="project" value="InterPro"/>
</dbReference>
<feature type="region of interest" description="Disordered" evidence="4">
    <location>
        <begin position="398"/>
        <end position="425"/>
    </location>
</feature>
<reference evidence="6" key="1">
    <citation type="submission" date="2020-10" db="EMBL/GenBank/DDBJ databases">
        <authorList>
            <person name="Gilroy R."/>
        </authorList>
    </citation>
    <scope>NUCLEOTIDE SEQUENCE</scope>
    <source>
        <strain evidence="6">9366</strain>
    </source>
</reference>
<proteinExistence type="predicted"/>
<dbReference type="Pfam" id="PF02976">
    <property type="entry name" value="MutH"/>
    <property type="match status" value="1"/>
</dbReference>
<feature type="domain" description="DNA mismatch repair MutH/Type II restriction enzyme Sau3AI" evidence="5">
    <location>
        <begin position="49"/>
        <end position="150"/>
    </location>
</feature>
<evidence type="ECO:0000256" key="4">
    <source>
        <dbReference type="SAM" id="MobiDB-lite"/>
    </source>
</evidence>
<comment type="caution">
    <text evidence="6">The sequence shown here is derived from an EMBL/GenBank/DDBJ whole genome shotgun (WGS) entry which is preliminary data.</text>
</comment>
<dbReference type="SUPFAM" id="SSF52980">
    <property type="entry name" value="Restriction endonuclease-like"/>
    <property type="match status" value="2"/>
</dbReference>
<dbReference type="InterPro" id="IPR011335">
    <property type="entry name" value="Restrct_endonuc-II-like"/>
</dbReference>
<dbReference type="GO" id="GO:0004519">
    <property type="term" value="F:endonuclease activity"/>
    <property type="evidence" value="ECO:0007669"/>
    <property type="project" value="UniProtKB-KW"/>
</dbReference>
<dbReference type="AlphaFoldDB" id="A0A9D1SJ94"/>
<keyword evidence="3" id="KW-0378">Hydrolase</keyword>
<evidence type="ECO:0000313" key="7">
    <source>
        <dbReference type="Proteomes" id="UP000824145"/>
    </source>
</evidence>
<evidence type="ECO:0000256" key="1">
    <source>
        <dbReference type="ARBA" id="ARBA00022722"/>
    </source>
</evidence>
<dbReference type="EMBL" id="DVNJ01000006">
    <property type="protein sequence ID" value="HIU62509.1"/>
    <property type="molecule type" value="Genomic_DNA"/>
</dbReference>
<dbReference type="InterPro" id="IPR037057">
    <property type="entry name" value="DNA_rep_MutH/T2_RE_sf"/>
</dbReference>
<evidence type="ECO:0000313" key="6">
    <source>
        <dbReference type="EMBL" id="HIU62509.1"/>
    </source>
</evidence>
<dbReference type="NCBIfam" id="NF040973">
    <property type="entry name" value="restrict_Sau3AI"/>
    <property type="match status" value="1"/>
</dbReference>
<evidence type="ECO:0000259" key="5">
    <source>
        <dbReference type="SMART" id="SM00927"/>
    </source>
</evidence>
<sequence length="450" mass="52090">MKGTAYRTQNDVLKRAQEIVGIPLREIDASGRLATGKGAIGTVIEESWFGYSPNPKPEPDFPEAGVELKVTPYVHGKNGIRAKERLVCNIINYMEEYDRTFKTSSFWHKCNTMLLMSYEHRENVPKGDFRIDKAVLFSFPEEDLRIIEHDWETIMQKVRNGRAHEITEGDTLYLSACTKGANASSVRKQPFSDILAKQRAYSLKSTYMTQILRKYIFGIEKDEHIIKDCNSLKHASFEELLIQKLSPYYGKAQRELKQLFGIERFSKNLNDILLGKMLGIHGRIAQTDEFKKAGIVPKTIRVRRDGTIKECMSFPPFDFIKLSQETEWEESEFYNYLAPTKFLFVIFQENANGELVFERVQFWNIPVSDLEEVGRVWKRTVDTIRRGVVLHETKRGVSNDLPKQSESRVAHVRPHAQDGQDRAKLPDGRMMTKQCFWLNNTYIAEQIKEE</sequence>
<protein>
    <submittedName>
        <fullName evidence="6">Restriction endonuclease</fullName>
    </submittedName>
</protein>
<keyword evidence="2 6" id="KW-0255">Endonuclease</keyword>
<dbReference type="CDD" id="cd22355">
    <property type="entry name" value="Sau3AI_C"/>
    <property type="match status" value="1"/>
</dbReference>
<reference evidence="6" key="2">
    <citation type="journal article" date="2021" name="PeerJ">
        <title>Extensive microbial diversity within the chicken gut microbiome revealed by metagenomics and culture.</title>
        <authorList>
            <person name="Gilroy R."/>
            <person name="Ravi A."/>
            <person name="Getino M."/>
            <person name="Pursley I."/>
            <person name="Horton D.L."/>
            <person name="Alikhan N.F."/>
            <person name="Baker D."/>
            <person name="Gharbi K."/>
            <person name="Hall N."/>
            <person name="Watson M."/>
            <person name="Adriaenssens E.M."/>
            <person name="Foster-Nyarko E."/>
            <person name="Jarju S."/>
            <person name="Secka A."/>
            <person name="Antonio M."/>
            <person name="Oren A."/>
            <person name="Chaudhuri R.R."/>
            <person name="La Ragione R."/>
            <person name="Hildebrand F."/>
            <person name="Pallen M.J."/>
        </authorList>
    </citation>
    <scope>NUCLEOTIDE SEQUENCE</scope>
    <source>
        <strain evidence="6">9366</strain>
    </source>
</reference>
<dbReference type="Proteomes" id="UP000824145">
    <property type="component" value="Unassembled WGS sequence"/>
</dbReference>
<gene>
    <name evidence="6" type="ORF">IAB07_01905</name>
</gene>
<name>A0A9D1SJ94_9FIRM</name>
<organism evidence="6 7">
    <name type="scientific">Candidatus Caccalectryoclostridium excrementigallinarum</name>
    <dbReference type="NCBI Taxonomy" id="2840710"/>
    <lineage>
        <taxon>Bacteria</taxon>
        <taxon>Bacillati</taxon>
        <taxon>Bacillota</taxon>
        <taxon>Clostridia</taxon>
        <taxon>Christensenellales</taxon>
        <taxon>Christensenellaceae</taxon>
        <taxon>Christensenellaceae incertae sedis</taxon>
        <taxon>Candidatus Caccalectryoclostridium</taxon>
    </lineage>
</organism>
<keyword evidence="1" id="KW-0540">Nuclease</keyword>